<gene>
    <name evidence="1" type="ORF">F3087_26090</name>
</gene>
<dbReference type="Pfam" id="PF05139">
    <property type="entry name" value="Erythro_esteras"/>
    <property type="match status" value="1"/>
</dbReference>
<dbReference type="InterPro" id="IPR052036">
    <property type="entry name" value="Hydrolase/PRTase-associated"/>
</dbReference>
<dbReference type="OrthoDB" id="4329964at2"/>
<protein>
    <submittedName>
        <fullName evidence="1">Erythromycin esterase family protein</fullName>
    </submittedName>
</protein>
<dbReference type="GO" id="GO:0046677">
    <property type="term" value="P:response to antibiotic"/>
    <property type="evidence" value="ECO:0007669"/>
    <property type="project" value="InterPro"/>
</dbReference>
<comment type="caution">
    <text evidence="1">The sequence shown here is derived from an EMBL/GenBank/DDBJ whole genome shotgun (WGS) entry which is preliminary data.</text>
</comment>
<dbReference type="Proteomes" id="UP000323876">
    <property type="component" value="Unassembled WGS sequence"/>
</dbReference>
<dbReference type="AlphaFoldDB" id="A0A5N0E9I6"/>
<reference evidence="1 2" key="1">
    <citation type="submission" date="2019-09" db="EMBL/GenBank/DDBJ databases">
        <authorList>
            <person name="Wang X."/>
        </authorList>
    </citation>
    <scope>NUCLEOTIDE SEQUENCE [LARGE SCALE GENOMIC DNA]</scope>
    <source>
        <strain evidence="1 2">CICC 11023</strain>
    </source>
</reference>
<dbReference type="PANTHER" id="PTHR31299:SF0">
    <property type="entry name" value="ESTERASE, PUTATIVE (AFU_ORTHOLOGUE AFUA_1G05850)-RELATED"/>
    <property type="match status" value="1"/>
</dbReference>
<dbReference type="SUPFAM" id="SSF159501">
    <property type="entry name" value="EreA/ChaN-like"/>
    <property type="match status" value="1"/>
</dbReference>
<evidence type="ECO:0000313" key="2">
    <source>
        <dbReference type="Proteomes" id="UP000323876"/>
    </source>
</evidence>
<dbReference type="Gene3D" id="3.30.1870.10">
    <property type="entry name" value="EreA-like, domain 2"/>
    <property type="match status" value="1"/>
</dbReference>
<name>A0A5N0E9I6_9NOCA</name>
<sequence>MSQNIRDFVPTPCDLVALGEPTHQEPAFQLVRNELFAQLADLGFRSIALEIDRVAALAVNDFVQAGIGTFETVMSEGFSHGWGKLEGNRQLVGWMRDYNEHRPPEEQLTFHGFDGQTENTTAQSPRRYLEYARDYLQSDVDFASLLGDDELWQREEAILDATKSIGATPEAGQLRSIAYDLLGSLERRAPELIDSTSHAEWQRARTYLTAGIGLLRYHRQAARQLDLDARISLLSSTRDAIMARNLLDIRGLEAGRGGTLAHAHNFHLRRHPGTMEVAGMVLDWVGVGAIVGALWGEQYTFIAGSLGRSAGLELSAPEPDTYEGSLQSRISTWGLASAATLEGARMRTGTTPEKGYFPLDRATLDTADTVLHIGDSSTVAPSRIAG</sequence>
<dbReference type="RefSeq" id="WP_150404655.1">
    <property type="nucleotide sequence ID" value="NZ_VXLC01000014.1"/>
</dbReference>
<evidence type="ECO:0000313" key="1">
    <source>
        <dbReference type="EMBL" id="KAA8886082.1"/>
    </source>
</evidence>
<proteinExistence type="predicted"/>
<keyword evidence="2" id="KW-1185">Reference proteome</keyword>
<dbReference type="InterPro" id="IPR007815">
    <property type="entry name" value="Emycin_Estase"/>
</dbReference>
<dbReference type="EMBL" id="VXLC01000014">
    <property type="protein sequence ID" value="KAA8886082.1"/>
    <property type="molecule type" value="Genomic_DNA"/>
</dbReference>
<organism evidence="1 2">
    <name type="scientific">Nocardia colli</name>
    <dbReference type="NCBI Taxonomy" id="2545717"/>
    <lineage>
        <taxon>Bacteria</taxon>
        <taxon>Bacillati</taxon>
        <taxon>Actinomycetota</taxon>
        <taxon>Actinomycetes</taxon>
        <taxon>Mycobacteriales</taxon>
        <taxon>Nocardiaceae</taxon>
        <taxon>Nocardia</taxon>
    </lineage>
</organism>
<accession>A0A5N0E9I6</accession>
<dbReference type="CDD" id="cd14728">
    <property type="entry name" value="Ere-like"/>
    <property type="match status" value="1"/>
</dbReference>
<dbReference type="PANTHER" id="PTHR31299">
    <property type="entry name" value="ESTERASE, PUTATIVE (AFU_ORTHOLOGUE AFUA_1G05850)-RELATED"/>
    <property type="match status" value="1"/>
</dbReference>
<dbReference type="Gene3D" id="3.40.1660.10">
    <property type="entry name" value="EreA-like (biosynthetic domain)"/>
    <property type="match status" value="1"/>
</dbReference>
<dbReference type="Gene3D" id="1.20.1440.30">
    <property type="entry name" value="Biosynthetic Protein domain"/>
    <property type="match status" value="1"/>
</dbReference>